<proteinExistence type="predicted"/>
<evidence type="ECO:0000259" key="1">
    <source>
        <dbReference type="Pfam" id="PF00535"/>
    </source>
</evidence>
<feature type="domain" description="Glycosyltransferase 2-like" evidence="1">
    <location>
        <begin position="8"/>
        <end position="171"/>
    </location>
</feature>
<dbReference type="PANTHER" id="PTHR43685">
    <property type="entry name" value="GLYCOSYLTRANSFERASE"/>
    <property type="match status" value="1"/>
</dbReference>
<name>A0AB33IY23_9BACT</name>
<protein>
    <submittedName>
        <fullName evidence="2">Glycosyltransferase</fullName>
    </submittedName>
</protein>
<gene>
    <name evidence="2" type="ORF">GTC17254_20660</name>
</gene>
<dbReference type="PANTHER" id="PTHR43685:SF3">
    <property type="entry name" value="SLR2126 PROTEIN"/>
    <property type="match status" value="1"/>
</dbReference>
<dbReference type="Gene3D" id="3.90.550.10">
    <property type="entry name" value="Spore Coat Polysaccharide Biosynthesis Protein SpsA, Chain A"/>
    <property type="match status" value="1"/>
</dbReference>
<dbReference type="AlphaFoldDB" id="A0AB33IY23"/>
<evidence type="ECO:0000313" key="2">
    <source>
        <dbReference type="EMBL" id="BFO74469.1"/>
    </source>
</evidence>
<dbReference type="CDD" id="cd00761">
    <property type="entry name" value="Glyco_tranf_GTA_type"/>
    <property type="match status" value="1"/>
</dbReference>
<dbReference type="EMBL" id="AP035786">
    <property type="protein sequence ID" value="BFO74469.1"/>
    <property type="molecule type" value="Genomic_DNA"/>
</dbReference>
<dbReference type="InterPro" id="IPR029044">
    <property type="entry name" value="Nucleotide-diphossugar_trans"/>
</dbReference>
<dbReference type="Pfam" id="PF00535">
    <property type="entry name" value="Glycos_transf_2"/>
    <property type="match status" value="1"/>
</dbReference>
<dbReference type="SUPFAM" id="SSF53448">
    <property type="entry name" value="Nucleotide-diphospho-sugar transferases"/>
    <property type="match status" value="1"/>
</dbReference>
<dbReference type="InterPro" id="IPR050834">
    <property type="entry name" value="Glycosyltransf_2"/>
</dbReference>
<organism evidence="2">
    <name type="scientific">Prevotella sp. GTC17254</name>
    <dbReference type="NCBI Taxonomy" id="3236794"/>
    <lineage>
        <taxon>Bacteria</taxon>
        <taxon>Pseudomonadati</taxon>
        <taxon>Bacteroidota</taxon>
        <taxon>Bacteroidia</taxon>
        <taxon>Bacteroidales</taxon>
        <taxon>Prevotellaceae</taxon>
        <taxon>Prevotella</taxon>
    </lineage>
</organism>
<sequence>MGLITQLSILLPTYNCHCTRLVAALHAQCVAIRALTFEILVADDASTDRSIVEANRSIRQLDHVSYIECETNRGRSGIRNFLVSQSHYPFLLFIDGDLSLDNPHFIEQYLSAQADIAVGGIAIGGSATVWRGNLRWLYEKQSEHKHTAERRQCYGFRQFRSTNFLVRRAAAERCPFDESIHIYGYEDVLFGKMAQQQGFTIVHIDNPVLLDDFESNALFVQKTEQSLRVLSSHRHQLQDYSSLLRAVGLLRRLGLHGLSRWLYHVFGASIKRRLEGNNSSIFLFNVYKLLFLACLISPKEAI</sequence>
<reference evidence="2" key="1">
    <citation type="submission" date="2024-07" db="EMBL/GenBank/DDBJ databases">
        <title>Complete genome sequence of Prevotella sp. YM-2024 GTC17254.</title>
        <authorList>
            <person name="Hayashi M."/>
            <person name="Muto Y."/>
            <person name="Tanaka K."/>
            <person name="Niwa H."/>
        </authorList>
    </citation>
    <scope>NUCLEOTIDE SEQUENCE</scope>
    <source>
        <strain evidence="2">GTC17254</strain>
    </source>
</reference>
<dbReference type="InterPro" id="IPR001173">
    <property type="entry name" value="Glyco_trans_2-like"/>
</dbReference>
<accession>A0AB33IY23</accession>